<proteinExistence type="predicted"/>
<gene>
    <name evidence="1" type="ORF">CARN8_820013</name>
</gene>
<name>A0A3P3ZSB7_9ZZZZ</name>
<protein>
    <submittedName>
        <fullName evidence="1">Uncharacterized protein</fullName>
    </submittedName>
</protein>
<organism evidence="1">
    <name type="scientific">mine drainage metagenome</name>
    <dbReference type="NCBI Taxonomy" id="410659"/>
    <lineage>
        <taxon>unclassified sequences</taxon>
        <taxon>metagenomes</taxon>
        <taxon>ecological metagenomes</taxon>
    </lineage>
</organism>
<sequence length="44" mass="5149">MNAKTFEAFQAQAYACGFDEALVRRWPPDTALDTHTTRSMRTRW</sequence>
<evidence type="ECO:0000313" key="1">
    <source>
        <dbReference type="EMBL" id="VAY89705.1"/>
    </source>
</evidence>
<dbReference type="AlphaFoldDB" id="A0A3P3ZSB7"/>
<accession>A0A3P3ZSB7</accession>
<reference evidence="1" key="1">
    <citation type="submission" date="2018-10" db="EMBL/GenBank/DDBJ databases">
        <authorList>
            <person name="Plewniak F."/>
        </authorList>
    </citation>
    <scope>NUCLEOTIDE SEQUENCE</scope>
</reference>
<dbReference type="EMBL" id="UOYP01000707">
    <property type="protein sequence ID" value="VAY89705.1"/>
    <property type="molecule type" value="Genomic_DNA"/>
</dbReference>